<dbReference type="Proteomes" id="UP001622496">
    <property type="component" value="Chromosome"/>
</dbReference>
<keyword evidence="2" id="KW-1185">Reference proteome</keyword>
<name>A0ABZ1KI99_9ACTN</name>
<organism evidence="1 2">
    <name type="scientific">[Kitasatospora] papulosa</name>
    <dbReference type="NCBI Taxonomy" id="1464011"/>
    <lineage>
        <taxon>Bacteria</taxon>
        <taxon>Bacillati</taxon>
        <taxon>Actinomycetota</taxon>
        <taxon>Actinomycetes</taxon>
        <taxon>Kitasatosporales</taxon>
        <taxon>Streptomycetaceae</taxon>
        <taxon>Streptomyces</taxon>
    </lineage>
</organism>
<dbReference type="RefSeq" id="WP_181558363.1">
    <property type="nucleotide sequence ID" value="NZ_CP108135.1"/>
</dbReference>
<dbReference type="SUPFAM" id="SSF48498">
    <property type="entry name" value="Tetracyclin repressor-like, C-terminal domain"/>
    <property type="match status" value="1"/>
</dbReference>
<protein>
    <recommendedName>
        <fullName evidence="3">TetR family transcriptional regulator</fullName>
    </recommendedName>
</protein>
<dbReference type="InterPro" id="IPR036271">
    <property type="entry name" value="Tet_transcr_reg_TetR-rel_C_sf"/>
</dbReference>
<gene>
    <name evidence="1" type="ORF">OG560_33535</name>
</gene>
<proteinExistence type="predicted"/>
<sequence>MIALIKRGQAEGAFDPDVTPAWIQRVLWSLVYTGYQDAEACGLPRHGIVSAVIRTLENGIRTPNPEHRQV</sequence>
<evidence type="ECO:0000313" key="2">
    <source>
        <dbReference type="Proteomes" id="UP001622496"/>
    </source>
</evidence>
<dbReference type="EMBL" id="CP108135">
    <property type="protein sequence ID" value="WTP70085.1"/>
    <property type="molecule type" value="Genomic_DNA"/>
</dbReference>
<accession>A0ABZ1KI99</accession>
<dbReference type="Gene3D" id="1.10.357.10">
    <property type="entry name" value="Tetracycline Repressor, domain 2"/>
    <property type="match status" value="1"/>
</dbReference>
<reference evidence="1 2" key="1">
    <citation type="submission" date="2022-10" db="EMBL/GenBank/DDBJ databases">
        <title>The complete genomes of actinobacterial strains from the NBC collection.</title>
        <authorList>
            <person name="Joergensen T.S."/>
            <person name="Alvarez Arevalo M."/>
            <person name="Sterndorff E.B."/>
            <person name="Faurdal D."/>
            <person name="Vuksanovic O."/>
            <person name="Mourched A.-S."/>
            <person name="Charusanti P."/>
            <person name="Shaw S."/>
            <person name="Blin K."/>
            <person name="Weber T."/>
        </authorList>
    </citation>
    <scope>NUCLEOTIDE SEQUENCE [LARGE SCALE GENOMIC DNA]</scope>
    <source>
        <strain evidence="1 2">NBC_00185</strain>
    </source>
</reference>
<evidence type="ECO:0000313" key="1">
    <source>
        <dbReference type="EMBL" id="WTP70085.1"/>
    </source>
</evidence>
<evidence type="ECO:0008006" key="3">
    <source>
        <dbReference type="Google" id="ProtNLM"/>
    </source>
</evidence>